<keyword evidence="1 9" id="KW-1003">Cell membrane</keyword>
<evidence type="ECO:0000256" key="4">
    <source>
        <dbReference type="ARBA" id="ARBA00022692"/>
    </source>
</evidence>
<dbReference type="RefSeq" id="WP_229293229.1">
    <property type="nucleotide sequence ID" value="NZ_CP086654.1"/>
</dbReference>
<name>A0ABY3PEN3_9STAP</name>
<keyword evidence="8 9" id="KW-0472">Membrane</keyword>
<accession>A0ABY3PEN3</accession>
<gene>
    <name evidence="9" type="primary">agrB</name>
    <name evidence="10" type="ORF">LN051_03600</name>
</gene>
<organism evidence="10 11">
    <name type="scientific">Staphylococcus ratti</name>
    <dbReference type="NCBI Taxonomy" id="2892440"/>
    <lineage>
        <taxon>Bacteria</taxon>
        <taxon>Bacillati</taxon>
        <taxon>Bacillota</taxon>
        <taxon>Bacilli</taxon>
        <taxon>Bacillales</taxon>
        <taxon>Staphylococcaceae</taxon>
        <taxon>Staphylococcus</taxon>
    </lineage>
</organism>
<comment type="function">
    <text evidence="9">Essential for the production of a quorum sensing system signal molecule, the autoinducing peptide (AIP). This quorum sensing system is responsible for the regulation of the expression of virulence factor genes. Involved in the proteolytic processing of AgrD, the precursor of AIP.</text>
</comment>
<reference evidence="10 11" key="1">
    <citation type="journal article" date="2022" name="Pathogens">
        <title>Staphylococcus ratti sp. nov. Isolated from a Lab Rat.</title>
        <authorList>
            <person name="Kovarovic V."/>
            <person name="Sedlacek I."/>
            <person name="Petras P."/>
            <person name="Kralova S."/>
            <person name="Maslanova I."/>
            <person name="Svec P."/>
            <person name="Neumann-Schaal M."/>
            <person name="Botka T."/>
            <person name="Gelbicova T."/>
            <person name="Stankova E."/>
            <person name="Doskar J."/>
            <person name="Pantucek R."/>
        </authorList>
    </citation>
    <scope>NUCLEOTIDE SEQUENCE [LARGE SCALE GENOMIC DNA]</scope>
    <source>
        <strain evidence="10 11">CCM 9025</strain>
    </source>
</reference>
<dbReference type="EMBL" id="CP086654">
    <property type="protein sequence ID" value="UEX90749.1"/>
    <property type="molecule type" value="Genomic_DNA"/>
</dbReference>
<dbReference type="EC" id="3.4.-.-" evidence="9"/>
<sequence>MKVVDKTIDMLALRLQKRQNLDHVDYLKIRLGMQVFVINLFKGLITYGLAILLNIFLYTLTVHITYLVLRRFSHGAHAKTSLLCHVQNIIFFIFLPWLIVKYDIPFLFMLFLYILGWFLVLKYAPAATRKQPIKQSRVKGLKMKSLLVMTLYLVLILLVPSPYNLLIAYGAILQSMTLLPIFFPKEE</sequence>
<protein>
    <recommendedName>
        <fullName evidence="9">Accessory gene regulator protein B</fullName>
        <ecNumber evidence="9">3.4.-.-</ecNumber>
    </recommendedName>
</protein>
<evidence type="ECO:0000256" key="8">
    <source>
        <dbReference type="ARBA" id="ARBA00023136"/>
    </source>
</evidence>
<evidence type="ECO:0000256" key="9">
    <source>
        <dbReference type="HAMAP-Rule" id="MF_00784"/>
    </source>
</evidence>
<evidence type="ECO:0000256" key="7">
    <source>
        <dbReference type="ARBA" id="ARBA00023026"/>
    </source>
</evidence>
<dbReference type="Pfam" id="PF04647">
    <property type="entry name" value="AgrB"/>
    <property type="match status" value="1"/>
</dbReference>
<comment type="subcellular location">
    <subcellularLocation>
        <location evidence="9">Cell membrane</location>
        <topology evidence="9">Multi-pass membrane protein</topology>
    </subcellularLocation>
</comment>
<comment type="similarity">
    <text evidence="9">Belongs to the AgrB family.</text>
</comment>
<evidence type="ECO:0000313" key="10">
    <source>
        <dbReference type="EMBL" id="UEX90749.1"/>
    </source>
</evidence>
<evidence type="ECO:0000256" key="3">
    <source>
        <dbReference type="ARBA" id="ARBA00022670"/>
    </source>
</evidence>
<keyword evidence="3 9" id="KW-0645">Protease</keyword>
<keyword evidence="5 9" id="KW-0378">Hydrolase</keyword>
<evidence type="ECO:0000256" key="6">
    <source>
        <dbReference type="ARBA" id="ARBA00022989"/>
    </source>
</evidence>
<feature type="transmembrane region" description="Helical" evidence="9">
    <location>
        <begin position="44"/>
        <end position="69"/>
    </location>
</feature>
<proteinExistence type="inferred from homology"/>
<evidence type="ECO:0000313" key="11">
    <source>
        <dbReference type="Proteomes" id="UP001197626"/>
    </source>
</evidence>
<evidence type="ECO:0000256" key="1">
    <source>
        <dbReference type="ARBA" id="ARBA00022475"/>
    </source>
</evidence>
<evidence type="ECO:0000256" key="5">
    <source>
        <dbReference type="ARBA" id="ARBA00022801"/>
    </source>
</evidence>
<feature type="transmembrane region" description="Helical" evidence="9">
    <location>
        <begin position="106"/>
        <end position="124"/>
    </location>
</feature>
<keyword evidence="6 9" id="KW-1133">Transmembrane helix</keyword>
<keyword evidence="11" id="KW-1185">Reference proteome</keyword>
<keyword evidence="2 9" id="KW-0673">Quorum sensing</keyword>
<keyword evidence="4 9" id="KW-0812">Transmembrane</keyword>
<dbReference type="Proteomes" id="UP001197626">
    <property type="component" value="Chromosome"/>
</dbReference>
<dbReference type="InterPro" id="IPR006741">
    <property type="entry name" value="AgrB"/>
</dbReference>
<evidence type="ECO:0000256" key="2">
    <source>
        <dbReference type="ARBA" id="ARBA00022654"/>
    </source>
</evidence>
<feature type="transmembrane region" description="Helical" evidence="9">
    <location>
        <begin position="81"/>
        <end position="100"/>
    </location>
</feature>
<keyword evidence="7 9" id="KW-0843">Virulence</keyword>
<dbReference type="SMART" id="SM00793">
    <property type="entry name" value="AgrB"/>
    <property type="match status" value="1"/>
</dbReference>
<dbReference type="HAMAP" id="MF_00784">
    <property type="entry name" value="AgrB"/>
    <property type="match status" value="1"/>
</dbReference>